<keyword evidence="3 5" id="KW-0807">Transducer</keyword>
<dbReference type="Gene3D" id="1.10.287.950">
    <property type="entry name" value="Methyl-accepting chemotaxis protein"/>
    <property type="match status" value="1"/>
</dbReference>
<dbReference type="PROSITE" id="PS50192">
    <property type="entry name" value="T_SNARE"/>
    <property type="match status" value="1"/>
</dbReference>
<dbReference type="GO" id="GO:0005886">
    <property type="term" value="C:plasma membrane"/>
    <property type="evidence" value="ECO:0007669"/>
    <property type="project" value="UniProtKB-SubCell"/>
</dbReference>
<evidence type="ECO:0000256" key="4">
    <source>
        <dbReference type="ARBA" id="ARBA00029447"/>
    </source>
</evidence>
<dbReference type="InterPro" id="IPR000727">
    <property type="entry name" value="T_SNARE_dom"/>
</dbReference>
<evidence type="ECO:0000256" key="1">
    <source>
        <dbReference type="ARBA" id="ARBA00004429"/>
    </source>
</evidence>
<feature type="domain" description="HAMP" evidence="9">
    <location>
        <begin position="302"/>
        <end position="355"/>
    </location>
</feature>
<comment type="subcellular location">
    <subcellularLocation>
        <location evidence="1">Cell inner membrane</location>
        <topology evidence="1">Multi-pass membrane protein</topology>
    </subcellularLocation>
</comment>
<dbReference type="SMART" id="SM00304">
    <property type="entry name" value="HAMP"/>
    <property type="match status" value="1"/>
</dbReference>
<organism evidence="10 11">
    <name type="scientific">Azospirillum cavernae</name>
    <dbReference type="NCBI Taxonomy" id="2320860"/>
    <lineage>
        <taxon>Bacteria</taxon>
        <taxon>Pseudomonadati</taxon>
        <taxon>Pseudomonadota</taxon>
        <taxon>Alphaproteobacteria</taxon>
        <taxon>Rhodospirillales</taxon>
        <taxon>Azospirillaceae</taxon>
        <taxon>Azospirillum</taxon>
    </lineage>
</organism>
<dbReference type="OrthoDB" id="3378718at2"/>
<feature type="domain" description="Methyl-accepting transducer" evidence="7">
    <location>
        <begin position="403"/>
        <end position="618"/>
    </location>
</feature>
<name>A0A418VSB4_9PROT</name>
<evidence type="ECO:0000256" key="5">
    <source>
        <dbReference type="PROSITE-ProRule" id="PRU00284"/>
    </source>
</evidence>
<dbReference type="PANTHER" id="PTHR32089:SF112">
    <property type="entry name" value="LYSOZYME-LIKE PROTEIN-RELATED"/>
    <property type="match status" value="1"/>
</dbReference>
<dbReference type="GO" id="GO:0007165">
    <property type="term" value="P:signal transduction"/>
    <property type="evidence" value="ECO:0007669"/>
    <property type="project" value="UniProtKB-KW"/>
</dbReference>
<dbReference type="GO" id="GO:0035438">
    <property type="term" value="F:cyclic-di-GMP binding"/>
    <property type="evidence" value="ECO:0007669"/>
    <property type="project" value="InterPro"/>
</dbReference>
<keyword evidence="6" id="KW-0812">Transmembrane</keyword>
<dbReference type="AlphaFoldDB" id="A0A418VSB4"/>
<dbReference type="SUPFAM" id="SSF141371">
    <property type="entry name" value="PilZ domain-like"/>
    <property type="match status" value="1"/>
</dbReference>
<dbReference type="PROSITE" id="PS50111">
    <property type="entry name" value="CHEMOTAXIS_TRANSDUC_2"/>
    <property type="match status" value="1"/>
</dbReference>
<keyword evidence="6" id="KW-0472">Membrane</keyword>
<dbReference type="SMART" id="SM00283">
    <property type="entry name" value="MA"/>
    <property type="match status" value="1"/>
</dbReference>
<keyword evidence="6" id="KW-1133">Transmembrane helix</keyword>
<dbReference type="Pfam" id="PF00672">
    <property type="entry name" value="HAMP"/>
    <property type="match status" value="1"/>
</dbReference>
<dbReference type="InterPro" id="IPR003660">
    <property type="entry name" value="HAMP_dom"/>
</dbReference>
<evidence type="ECO:0000259" key="8">
    <source>
        <dbReference type="PROSITE" id="PS50192"/>
    </source>
</evidence>
<keyword evidence="11" id="KW-1185">Reference proteome</keyword>
<evidence type="ECO:0000256" key="3">
    <source>
        <dbReference type="ARBA" id="ARBA00023224"/>
    </source>
</evidence>
<evidence type="ECO:0000259" key="9">
    <source>
        <dbReference type="PROSITE" id="PS50885"/>
    </source>
</evidence>
<accession>A0A418VSB4</accession>
<dbReference type="Pfam" id="PF07238">
    <property type="entry name" value="PilZ"/>
    <property type="match status" value="1"/>
</dbReference>
<evidence type="ECO:0000259" key="7">
    <source>
        <dbReference type="PROSITE" id="PS50111"/>
    </source>
</evidence>
<comment type="similarity">
    <text evidence="4">Belongs to the methyl-accepting chemotaxis (MCP) protein family.</text>
</comment>
<dbReference type="EMBL" id="QYUL01000003">
    <property type="protein sequence ID" value="RJF79384.1"/>
    <property type="molecule type" value="Genomic_DNA"/>
</dbReference>
<dbReference type="Pfam" id="PF00015">
    <property type="entry name" value="MCPsignal"/>
    <property type="match status" value="1"/>
</dbReference>
<protein>
    <submittedName>
        <fullName evidence="10">Methyl-accepting chemotaxis protein</fullName>
    </submittedName>
</protein>
<dbReference type="PANTHER" id="PTHR32089">
    <property type="entry name" value="METHYL-ACCEPTING CHEMOTAXIS PROTEIN MCPB"/>
    <property type="match status" value="1"/>
</dbReference>
<keyword evidence="2" id="KW-1003">Cell membrane</keyword>
<keyword evidence="2" id="KW-0997">Cell inner membrane</keyword>
<dbReference type="InterPro" id="IPR009875">
    <property type="entry name" value="PilZ_domain"/>
</dbReference>
<feature type="domain" description="T-SNARE coiled-coil homology" evidence="8">
    <location>
        <begin position="548"/>
        <end position="610"/>
    </location>
</feature>
<comment type="caution">
    <text evidence="10">The sequence shown here is derived from an EMBL/GenBank/DDBJ whole genome shotgun (WGS) entry which is preliminary data.</text>
</comment>
<evidence type="ECO:0000313" key="10">
    <source>
        <dbReference type="EMBL" id="RJF79384.1"/>
    </source>
</evidence>
<gene>
    <name evidence="10" type="ORF">D3877_21640</name>
</gene>
<dbReference type="SUPFAM" id="SSF58104">
    <property type="entry name" value="Methyl-accepting chemotaxis protein (MCP) signaling domain"/>
    <property type="match status" value="1"/>
</dbReference>
<evidence type="ECO:0000313" key="11">
    <source>
        <dbReference type="Proteomes" id="UP000283458"/>
    </source>
</evidence>
<dbReference type="Proteomes" id="UP000283458">
    <property type="component" value="Unassembled WGS sequence"/>
</dbReference>
<evidence type="ECO:0000256" key="6">
    <source>
        <dbReference type="SAM" id="Phobius"/>
    </source>
</evidence>
<reference evidence="10 11" key="1">
    <citation type="submission" date="2018-09" db="EMBL/GenBank/DDBJ databases">
        <authorList>
            <person name="Zhu H."/>
        </authorList>
    </citation>
    <scope>NUCLEOTIDE SEQUENCE [LARGE SCALE GENOMIC DNA]</scope>
    <source>
        <strain evidence="10 11">K2W22B-5</strain>
    </source>
</reference>
<proteinExistence type="inferred from homology"/>
<dbReference type="PROSITE" id="PS50885">
    <property type="entry name" value="HAMP"/>
    <property type="match status" value="1"/>
</dbReference>
<evidence type="ECO:0000256" key="2">
    <source>
        <dbReference type="ARBA" id="ARBA00022519"/>
    </source>
</evidence>
<dbReference type="InterPro" id="IPR004089">
    <property type="entry name" value="MCPsignal_dom"/>
</dbReference>
<feature type="transmembrane region" description="Helical" evidence="6">
    <location>
        <begin position="281"/>
        <end position="301"/>
    </location>
</feature>
<dbReference type="RefSeq" id="WP_119832842.1">
    <property type="nucleotide sequence ID" value="NZ_QYUL01000003.1"/>
</dbReference>
<dbReference type="Gene3D" id="6.10.340.10">
    <property type="match status" value="1"/>
</dbReference>
<sequence length="757" mass="80860">MRVKLSITARLIALQALMAVGLLALLLANQLAFQRTERDLLSAQRSQNDARLAQSVGRGILAHKQALDRYVLVRNADSQGRLDALRSRAADDVAALNSADLSPLVMAYLATTATIHDRVETLGVTENHGLQLRLRTAVRTVEKRFDEIRADSIGTRLEVVNQMMVLLLQMRRHEKDYMLRGERARYMGQIAERRTEVLEILKTAPLLDRLKEEVTRLLEDYVTTVNAFADGADALAVARADSDAKFDAAATRALAAETAAFAAADRDRDAVLTTQDEIHTLLMASVVGLLAALSLGGYLIGRSITIPVRRLTALMGVMAQGDYGSLVPDQDRGDEVGAMARAVGVFRDNGLETLRLRTLQEEEQVKAEAAKLAALEGMASTVEGESRSAVNRVAEQTRRMDESAAAMAESAAHVSADSQSVAAAAEQALSNAQTVAAATEQLSASIREISSQVAQASDVSQRAAEQGRATQESVRSLSAAVDQIGEVAVLIQRIAQQTNLLALNATIEAARAGEAGKGFAVVASEVKNLANQTAGATEDIGRRIADIQAVTNGTVTAVDSIGRSISEIDQVSAAIAAAMEEQSSATQEIARNVQETSVAVQEVSRRISQVSTEADATGRHASTVREVASSVSGSIDTLRGTLVRVVRTATQDVDRRRQPRFAVQIAARIEGVGAPRSARVLNLSEGGATLRLESNETLLDEGVLRLDGAPLALPFTTLSQNGGEAHVRFQLSPADAEAYREAFHRLTAGLTPIHRAA</sequence>
<dbReference type="CDD" id="cd06225">
    <property type="entry name" value="HAMP"/>
    <property type="match status" value="1"/>
</dbReference>